<protein>
    <submittedName>
        <fullName evidence="3">Peptidoglycan-binding protein</fullName>
    </submittedName>
</protein>
<sequence length="362" mass="37153">MSRPGRAWTVGAAVLVGATLVVGGIAAGRATSTDTEAGDDGATPVTAVVERTTLAAQLRLNGQLAYGTPQPLPASSGMITRLPSAGQIVERGQPVYEVEGKPVVLFSGERPFWRELSTESSAGEDVRQLQTNLRDLGFEPGRDDGRFDWRTDQAVRAWQRSAGLPQDGVFSPASVVVADTARIRIAQVTARAGDGATSPGTYTATDLRASAALTPAQARRVQVGTAASIELPDGSVTDASVAAVDPGGQPTGADGGDRTPPTAILDVADQDAVAAAGAGDVRVTIVHDDEEEPTLVVPVHALIATAGGGYAVERLRDDGAERIAVTIGRVGDARVEIRSSGDEIEGAAGAALEPGDRVVLAR</sequence>
<dbReference type="Gene3D" id="2.40.420.20">
    <property type="match status" value="1"/>
</dbReference>
<feature type="domain" description="Peptidoglycan binding-like" evidence="2">
    <location>
        <begin position="123"/>
        <end position="173"/>
    </location>
</feature>
<reference evidence="3" key="1">
    <citation type="journal article" date="2014" name="Int. J. Syst. Evol. Microbiol.">
        <title>Complete genome sequence of Corynebacterium casei LMG S-19264T (=DSM 44701T), isolated from a smear-ripened cheese.</title>
        <authorList>
            <consortium name="US DOE Joint Genome Institute (JGI-PGF)"/>
            <person name="Walter F."/>
            <person name="Albersmeier A."/>
            <person name="Kalinowski J."/>
            <person name="Ruckert C."/>
        </authorList>
    </citation>
    <scope>NUCLEOTIDE SEQUENCE</scope>
    <source>
        <strain evidence="3">VKM Ac-1447</strain>
    </source>
</reference>
<accession>A0A9W6M2Y2</accession>
<dbReference type="Gene3D" id="1.10.101.10">
    <property type="entry name" value="PGBD-like superfamily/PGBD"/>
    <property type="match status" value="1"/>
</dbReference>
<dbReference type="Proteomes" id="UP001142317">
    <property type="component" value="Unassembled WGS sequence"/>
</dbReference>
<comment type="caution">
    <text evidence="3">The sequence shown here is derived from an EMBL/GenBank/DDBJ whole genome shotgun (WGS) entry which is preliminary data.</text>
</comment>
<dbReference type="Pfam" id="PF01471">
    <property type="entry name" value="PG_binding_1"/>
    <property type="match status" value="1"/>
</dbReference>
<dbReference type="AlphaFoldDB" id="A0A9W6M2Y2"/>
<dbReference type="SUPFAM" id="SSF47090">
    <property type="entry name" value="PGBD-like"/>
    <property type="match status" value="1"/>
</dbReference>
<dbReference type="InterPro" id="IPR036365">
    <property type="entry name" value="PGBD-like_sf"/>
</dbReference>
<dbReference type="InterPro" id="IPR002477">
    <property type="entry name" value="Peptidoglycan-bd-like"/>
</dbReference>
<reference evidence="3" key="2">
    <citation type="submission" date="2023-01" db="EMBL/GenBank/DDBJ databases">
        <authorList>
            <person name="Sun Q."/>
            <person name="Evtushenko L."/>
        </authorList>
    </citation>
    <scope>NUCLEOTIDE SEQUENCE</scope>
    <source>
        <strain evidence="3">VKM Ac-1447</strain>
    </source>
</reference>
<feature type="region of interest" description="Disordered" evidence="1">
    <location>
        <begin position="239"/>
        <end position="259"/>
    </location>
</feature>
<name>A0A9W6M2Y2_9MICO</name>
<dbReference type="EMBL" id="BSEO01000001">
    <property type="protein sequence ID" value="GLJ79262.1"/>
    <property type="molecule type" value="Genomic_DNA"/>
</dbReference>
<keyword evidence="4" id="KW-1185">Reference proteome</keyword>
<gene>
    <name evidence="3" type="ORF">GCM10017586_09440</name>
</gene>
<dbReference type="RefSeq" id="WP_210004407.1">
    <property type="nucleotide sequence ID" value="NZ_BSEO01000001.1"/>
</dbReference>
<evidence type="ECO:0000259" key="2">
    <source>
        <dbReference type="Pfam" id="PF01471"/>
    </source>
</evidence>
<dbReference type="InterPro" id="IPR036366">
    <property type="entry name" value="PGBDSf"/>
</dbReference>
<evidence type="ECO:0000313" key="3">
    <source>
        <dbReference type="EMBL" id="GLJ79262.1"/>
    </source>
</evidence>
<evidence type="ECO:0000313" key="4">
    <source>
        <dbReference type="Proteomes" id="UP001142317"/>
    </source>
</evidence>
<organism evidence="3 4">
    <name type="scientific">Microbacterium imperiale</name>
    <dbReference type="NCBI Taxonomy" id="33884"/>
    <lineage>
        <taxon>Bacteria</taxon>
        <taxon>Bacillati</taxon>
        <taxon>Actinomycetota</taxon>
        <taxon>Actinomycetes</taxon>
        <taxon>Micrococcales</taxon>
        <taxon>Microbacteriaceae</taxon>
        <taxon>Microbacterium</taxon>
    </lineage>
</organism>
<proteinExistence type="predicted"/>
<evidence type="ECO:0000256" key="1">
    <source>
        <dbReference type="SAM" id="MobiDB-lite"/>
    </source>
</evidence>